<feature type="domain" description="MacB-like periplasmic core" evidence="9">
    <location>
        <begin position="20"/>
        <end position="244"/>
    </location>
</feature>
<evidence type="ECO:0000256" key="6">
    <source>
        <dbReference type="ARBA" id="ARBA00038076"/>
    </source>
</evidence>
<reference evidence="10 11" key="1">
    <citation type="submission" date="2018-01" db="EMBL/GenBank/DDBJ databases">
        <title>Complete genome sequence of Flavivirga eckloniae ECD14 isolated from seaweed Ecklonia cava.</title>
        <authorList>
            <person name="Lee J.H."/>
            <person name="Baik K.S."/>
            <person name="Seong C.N."/>
        </authorList>
    </citation>
    <scope>NUCLEOTIDE SEQUENCE [LARGE SCALE GENOMIC DNA]</scope>
    <source>
        <strain evidence="10 11">ECD14</strain>
    </source>
</reference>
<dbReference type="GO" id="GO:0005886">
    <property type="term" value="C:plasma membrane"/>
    <property type="evidence" value="ECO:0007669"/>
    <property type="project" value="UniProtKB-SubCell"/>
</dbReference>
<evidence type="ECO:0000256" key="4">
    <source>
        <dbReference type="ARBA" id="ARBA00022989"/>
    </source>
</evidence>
<accession>A0A2K9PN71</accession>
<feature type="transmembrane region" description="Helical" evidence="7">
    <location>
        <begin position="425"/>
        <end position="448"/>
    </location>
</feature>
<feature type="transmembrane region" description="Helical" evidence="7">
    <location>
        <begin position="725"/>
        <end position="745"/>
    </location>
</feature>
<dbReference type="Proteomes" id="UP000235826">
    <property type="component" value="Chromosome"/>
</dbReference>
<dbReference type="PANTHER" id="PTHR30572:SF4">
    <property type="entry name" value="ABC TRANSPORTER PERMEASE YTRF"/>
    <property type="match status" value="1"/>
</dbReference>
<dbReference type="Pfam" id="PF02687">
    <property type="entry name" value="FtsX"/>
    <property type="match status" value="2"/>
</dbReference>
<name>A0A2K9PN71_9FLAO</name>
<keyword evidence="2" id="KW-1003">Cell membrane</keyword>
<feature type="domain" description="ABC3 transporter permease C-terminal" evidence="8">
    <location>
        <begin position="293"/>
        <end position="409"/>
    </location>
</feature>
<dbReference type="InterPro" id="IPR025857">
    <property type="entry name" value="MacB_PCD"/>
</dbReference>
<comment type="subcellular location">
    <subcellularLocation>
        <location evidence="1">Cell membrane</location>
        <topology evidence="1">Multi-pass membrane protein</topology>
    </subcellularLocation>
</comment>
<feature type="transmembrane region" description="Helical" evidence="7">
    <location>
        <begin position="338"/>
        <end position="359"/>
    </location>
</feature>
<dbReference type="KEGG" id="fek:C1H87_07090"/>
<keyword evidence="4 7" id="KW-1133">Transmembrane helix</keyword>
<dbReference type="OrthoDB" id="8740261at2"/>
<dbReference type="InterPro" id="IPR003838">
    <property type="entry name" value="ABC3_permease_C"/>
</dbReference>
<keyword evidence="11" id="KW-1185">Reference proteome</keyword>
<dbReference type="EMBL" id="CP025791">
    <property type="protein sequence ID" value="AUP78486.1"/>
    <property type="molecule type" value="Genomic_DNA"/>
</dbReference>
<dbReference type="InterPro" id="IPR050250">
    <property type="entry name" value="Macrolide_Exporter_MacB"/>
</dbReference>
<keyword evidence="3 7" id="KW-0812">Transmembrane</keyword>
<comment type="similarity">
    <text evidence="6">Belongs to the ABC-4 integral membrane protein family.</text>
</comment>
<protein>
    <submittedName>
        <fullName evidence="10">ABC transporter permease</fullName>
    </submittedName>
</protein>
<dbReference type="AlphaFoldDB" id="A0A2K9PN71"/>
<evidence type="ECO:0000256" key="3">
    <source>
        <dbReference type="ARBA" id="ARBA00022692"/>
    </source>
</evidence>
<dbReference type="Pfam" id="PF12704">
    <property type="entry name" value="MacB_PCD"/>
    <property type="match status" value="2"/>
</dbReference>
<evidence type="ECO:0000256" key="7">
    <source>
        <dbReference type="SAM" id="Phobius"/>
    </source>
</evidence>
<feature type="domain" description="ABC3 transporter permease C-terminal" evidence="8">
    <location>
        <begin position="676"/>
        <end position="789"/>
    </location>
</feature>
<evidence type="ECO:0000259" key="8">
    <source>
        <dbReference type="Pfam" id="PF02687"/>
    </source>
</evidence>
<feature type="transmembrane region" description="Helical" evidence="7">
    <location>
        <begin position="379"/>
        <end position="404"/>
    </location>
</feature>
<dbReference type="PANTHER" id="PTHR30572">
    <property type="entry name" value="MEMBRANE COMPONENT OF TRANSPORTER-RELATED"/>
    <property type="match status" value="1"/>
</dbReference>
<evidence type="ECO:0000259" key="9">
    <source>
        <dbReference type="Pfam" id="PF12704"/>
    </source>
</evidence>
<evidence type="ECO:0000313" key="11">
    <source>
        <dbReference type="Proteomes" id="UP000235826"/>
    </source>
</evidence>
<feature type="transmembrane region" description="Helical" evidence="7">
    <location>
        <begin position="21"/>
        <end position="41"/>
    </location>
</feature>
<keyword evidence="5 7" id="KW-0472">Membrane</keyword>
<evidence type="ECO:0000256" key="2">
    <source>
        <dbReference type="ARBA" id="ARBA00022475"/>
    </source>
</evidence>
<evidence type="ECO:0000256" key="5">
    <source>
        <dbReference type="ARBA" id="ARBA00023136"/>
    </source>
</evidence>
<proteinExistence type="inferred from homology"/>
<organism evidence="10 11">
    <name type="scientific">Flavivirga eckloniae</name>
    <dbReference type="NCBI Taxonomy" id="1803846"/>
    <lineage>
        <taxon>Bacteria</taxon>
        <taxon>Pseudomonadati</taxon>
        <taxon>Bacteroidota</taxon>
        <taxon>Flavobacteriia</taxon>
        <taxon>Flavobacteriales</taxon>
        <taxon>Flavobacteriaceae</taxon>
        <taxon>Flavivirga</taxon>
    </lineage>
</organism>
<feature type="transmembrane region" description="Helical" evidence="7">
    <location>
        <begin position="673"/>
        <end position="697"/>
    </location>
</feature>
<evidence type="ECO:0000313" key="10">
    <source>
        <dbReference type="EMBL" id="AUP78486.1"/>
    </source>
</evidence>
<feature type="transmembrane region" description="Helical" evidence="7">
    <location>
        <begin position="287"/>
        <end position="309"/>
    </location>
</feature>
<evidence type="ECO:0000256" key="1">
    <source>
        <dbReference type="ARBA" id="ARBA00004651"/>
    </source>
</evidence>
<dbReference type="GO" id="GO:0022857">
    <property type="term" value="F:transmembrane transporter activity"/>
    <property type="evidence" value="ECO:0007669"/>
    <property type="project" value="TreeGrafter"/>
</dbReference>
<feature type="domain" description="MacB-like periplasmic core" evidence="9">
    <location>
        <begin position="479"/>
        <end position="638"/>
    </location>
</feature>
<gene>
    <name evidence="10" type="ORF">C1H87_07090</name>
</gene>
<dbReference type="RefSeq" id="WP_102755141.1">
    <property type="nucleotide sequence ID" value="NZ_CP025791.1"/>
</dbReference>
<feature type="transmembrane region" description="Helical" evidence="7">
    <location>
        <begin position="757"/>
        <end position="782"/>
    </location>
</feature>
<sequence length="796" mass="89779">MIRNYFKIAWRNLIKNKGFSLINIGGLALGMAIVILISLWIHDEITFNQNHENHDRIAQVLVHKTANGKKRTRYTMPYPIGNELRNTYVDDFEYIVMSSFHGDNILSFGDKNISKWGGFMEPDVLRMLSLNMISGSLDGLKTPNSIVISESTAKVFFGERDPIGELMTISNQLNVQVTGVYQDIPFNANFNELEFIAPWDLYASSFEWVRHARENNLWENSSYQLFVQIAEGTTMNAVSSKIKNVVYDNLSEYSKKSQPELFLFPMKDWHLRSDWKDGINVGGFIQYVWLFGIIGAFVLLLACINFMNLSTAQSQKRAKEVGILKSIGSNKKQLISQFLSESFLVVFMAFCLAILLVFLTIPSFNQLADKQIVFPYSSIFFWLVSAGFIIITGLLAGSYPALYLSSFQPVKVLKGSFKTSYSAIFSRKTLVVVQFTVSIILIVGTLVIEKQIDHSKNRPLGYEKNGLVMIEKVTQDYEGKYNALRNELISSNAVIEMSESSSPLTGSWSSSGGFEWAGKSPDFIPNINTICIGHDYGKTINWELVEGRDFSREFSTDSTAFIFNETAIKYMGIENAIGKIVRWGNKEHKIIGVVKDILSQSPFEPVKPSVYMIKYTNTNWINLKLDPEKSAGASIALIETVLKKHAPNVPFEYQFVDDAFAKKFVAVERIRKLSAIFAFFAIFISCLGLFGLASFMAEQRTKEIGIRKVIGASVFNLWQLLSKDFLKLVMISCGIAIPIAYYAMSNWLNNYEYQTNISWWVFAIAGMGALIITILTVSFQAIKAAISNPIKSLKTE</sequence>